<dbReference type="EMBL" id="MU853788">
    <property type="protein sequence ID" value="KAK3941002.1"/>
    <property type="molecule type" value="Genomic_DNA"/>
</dbReference>
<evidence type="ECO:0000256" key="1">
    <source>
        <dbReference type="SAM" id="SignalP"/>
    </source>
</evidence>
<gene>
    <name evidence="2" type="ORF">QBC46DRAFT_363678</name>
</gene>
<evidence type="ECO:0000313" key="2">
    <source>
        <dbReference type="EMBL" id="KAK3941002.1"/>
    </source>
</evidence>
<proteinExistence type="predicted"/>
<keyword evidence="1" id="KW-0732">Signal</keyword>
<dbReference type="AlphaFoldDB" id="A0AAN6N880"/>
<keyword evidence="3" id="KW-1185">Reference proteome</keyword>
<dbReference type="Proteomes" id="UP001303473">
    <property type="component" value="Unassembled WGS sequence"/>
</dbReference>
<feature type="chain" id="PRO_5042937234" description="CBM-cenC domain-containing protein" evidence="1">
    <location>
        <begin position="24"/>
        <end position="266"/>
    </location>
</feature>
<evidence type="ECO:0008006" key="4">
    <source>
        <dbReference type="Google" id="ProtNLM"/>
    </source>
</evidence>
<reference evidence="3" key="1">
    <citation type="journal article" date="2023" name="Mol. Phylogenet. Evol.">
        <title>Genome-scale phylogeny and comparative genomics of the fungal order Sordariales.</title>
        <authorList>
            <person name="Hensen N."/>
            <person name="Bonometti L."/>
            <person name="Westerberg I."/>
            <person name="Brannstrom I.O."/>
            <person name="Guillou S."/>
            <person name="Cros-Aarteil S."/>
            <person name="Calhoun S."/>
            <person name="Haridas S."/>
            <person name="Kuo A."/>
            <person name="Mondo S."/>
            <person name="Pangilinan J."/>
            <person name="Riley R."/>
            <person name="LaButti K."/>
            <person name="Andreopoulos B."/>
            <person name="Lipzen A."/>
            <person name="Chen C."/>
            <person name="Yan M."/>
            <person name="Daum C."/>
            <person name="Ng V."/>
            <person name="Clum A."/>
            <person name="Steindorff A."/>
            <person name="Ohm R.A."/>
            <person name="Martin F."/>
            <person name="Silar P."/>
            <person name="Natvig D.O."/>
            <person name="Lalanne C."/>
            <person name="Gautier V."/>
            <person name="Ament-Velasquez S.L."/>
            <person name="Kruys A."/>
            <person name="Hutchinson M.I."/>
            <person name="Powell A.J."/>
            <person name="Barry K."/>
            <person name="Miller A.N."/>
            <person name="Grigoriev I.V."/>
            <person name="Debuchy R."/>
            <person name="Gladieux P."/>
            <person name="Hiltunen Thoren M."/>
            <person name="Johannesson H."/>
        </authorList>
    </citation>
    <scope>NUCLEOTIDE SEQUENCE [LARGE SCALE GENOMIC DNA]</scope>
    <source>
        <strain evidence="3">CBS 340.73</strain>
    </source>
</reference>
<comment type="caution">
    <text evidence="2">The sequence shown here is derived from an EMBL/GenBank/DDBJ whole genome shotgun (WGS) entry which is preliminary data.</text>
</comment>
<dbReference type="SUPFAM" id="SSF49785">
    <property type="entry name" value="Galactose-binding domain-like"/>
    <property type="match status" value="1"/>
</dbReference>
<evidence type="ECO:0000313" key="3">
    <source>
        <dbReference type="Proteomes" id="UP001303473"/>
    </source>
</evidence>
<protein>
    <recommendedName>
        <fullName evidence="4">CBM-cenC domain-containing protein</fullName>
    </recommendedName>
</protein>
<dbReference type="Gene3D" id="2.60.120.260">
    <property type="entry name" value="Galactose-binding domain-like"/>
    <property type="match status" value="1"/>
</dbReference>
<name>A0AAN6N880_9PEZI</name>
<sequence>MLSAMLNKGLLLAVGLLAAEASAACNANNCYRAMFPCGNAAQLSTASAFCATITAGGTTASNYPTKATAACGSDPSKYLSACACGPTCTPTATGSSASSTITLSSTTSSSSSSTSNACTATVTPNNLIANGDFECGQAPWTIEVPDRAAFAGLSDVGSNTGDNNFMVGLYSKPATPQLGVNARIISSTFPVTPGVNYRLSFYSEFSSTQAGFIGVMVNNNPIYTVDASDFGCCQYFPNFEFLFNTQITDGSMRIDTIALTRAPTAQ</sequence>
<accession>A0AAN6N880</accession>
<feature type="signal peptide" evidence="1">
    <location>
        <begin position="1"/>
        <end position="23"/>
    </location>
</feature>
<organism evidence="2 3">
    <name type="scientific">Diplogelasinospora grovesii</name>
    <dbReference type="NCBI Taxonomy" id="303347"/>
    <lineage>
        <taxon>Eukaryota</taxon>
        <taxon>Fungi</taxon>
        <taxon>Dikarya</taxon>
        <taxon>Ascomycota</taxon>
        <taxon>Pezizomycotina</taxon>
        <taxon>Sordariomycetes</taxon>
        <taxon>Sordariomycetidae</taxon>
        <taxon>Sordariales</taxon>
        <taxon>Diplogelasinosporaceae</taxon>
        <taxon>Diplogelasinospora</taxon>
    </lineage>
</organism>
<dbReference type="InterPro" id="IPR008979">
    <property type="entry name" value="Galactose-bd-like_sf"/>
</dbReference>